<dbReference type="AlphaFoldDB" id="A0A915L0L6"/>
<proteinExistence type="predicted"/>
<dbReference type="Proteomes" id="UP000887565">
    <property type="component" value="Unplaced"/>
</dbReference>
<organism evidence="1 2">
    <name type="scientific">Romanomermis culicivorax</name>
    <name type="common">Nematode worm</name>
    <dbReference type="NCBI Taxonomy" id="13658"/>
    <lineage>
        <taxon>Eukaryota</taxon>
        <taxon>Metazoa</taxon>
        <taxon>Ecdysozoa</taxon>
        <taxon>Nematoda</taxon>
        <taxon>Enoplea</taxon>
        <taxon>Dorylaimia</taxon>
        <taxon>Mermithida</taxon>
        <taxon>Mermithoidea</taxon>
        <taxon>Mermithidae</taxon>
        <taxon>Romanomermis</taxon>
    </lineage>
</organism>
<reference evidence="2" key="1">
    <citation type="submission" date="2022-11" db="UniProtKB">
        <authorList>
            <consortium name="WormBaseParasite"/>
        </authorList>
    </citation>
    <scope>IDENTIFICATION</scope>
</reference>
<accession>A0A915L0L6</accession>
<evidence type="ECO:0000313" key="2">
    <source>
        <dbReference type="WBParaSite" id="nRc.2.0.1.t44000-RA"/>
    </source>
</evidence>
<protein>
    <submittedName>
        <fullName evidence="2">Uncharacterized protein</fullName>
    </submittedName>
</protein>
<keyword evidence="1" id="KW-1185">Reference proteome</keyword>
<dbReference type="WBParaSite" id="nRc.2.0.1.t44000-RA">
    <property type="protein sequence ID" value="nRc.2.0.1.t44000-RA"/>
    <property type="gene ID" value="nRc.2.0.1.g44000"/>
</dbReference>
<name>A0A915L0L6_ROMCU</name>
<evidence type="ECO:0000313" key="1">
    <source>
        <dbReference type="Proteomes" id="UP000887565"/>
    </source>
</evidence>
<sequence>SILKVLVFPAPLTPNKPKHSPFWTVKHSRSTARKSEEFSPVVLLQHVQQIMRLRIFESRLRMKL</sequence>